<evidence type="ECO:0000256" key="1">
    <source>
        <dbReference type="ARBA" id="ARBA00004236"/>
    </source>
</evidence>
<dbReference type="SUPFAM" id="SSF53448">
    <property type="entry name" value="Nucleotide-diphospho-sugar transferases"/>
    <property type="match status" value="1"/>
</dbReference>
<keyword evidence="2" id="KW-1003">Cell membrane</keyword>
<evidence type="ECO:0000313" key="8">
    <source>
        <dbReference type="Proteomes" id="UP000244925"/>
    </source>
</evidence>
<keyword evidence="4 7" id="KW-0808">Transferase</keyword>
<reference evidence="8" key="1">
    <citation type="submission" date="2018-02" db="EMBL/GenBank/DDBJ databases">
        <authorList>
            <person name="Clavel T."/>
            <person name="Strowig T."/>
        </authorList>
    </citation>
    <scope>NUCLEOTIDE SEQUENCE [LARGE SCALE GENOMIC DNA]</scope>
    <source>
        <strain evidence="8">DSM 100764</strain>
    </source>
</reference>
<evidence type="ECO:0000256" key="2">
    <source>
        <dbReference type="ARBA" id="ARBA00022475"/>
    </source>
</evidence>
<dbReference type="AlphaFoldDB" id="A0A2V1IT16"/>
<keyword evidence="5" id="KW-0472">Membrane</keyword>
<organism evidence="7 8">
    <name type="scientific">Paramuribaculum intestinale</name>
    <dbReference type="NCBI Taxonomy" id="2094151"/>
    <lineage>
        <taxon>Bacteria</taxon>
        <taxon>Pseudomonadati</taxon>
        <taxon>Bacteroidota</taxon>
        <taxon>Bacteroidia</taxon>
        <taxon>Bacteroidales</taxon>
        <taxon>Muribaculaceae</taxon>
        <taxon>Paramuribaculum</taxon>
    </lineage>
</organism>
<keyword evidence="8" id="KW-1185">Reference proteome</keyword>
<gene>
    <name evidence="7" type="ORF">C5O25_06345</name>
</gene>
<dbReference type="InterPro" id="IPR029044">
    <property type="entry name" value="Nucleotide-diphossugar_trans"/>
</dbReference>
<dbReference type="EMBL" id="PUBV01000010">
    <property type="protein sequence ID" value="PWB07751.1"/>
    <property type="molecule type" value="Genomic_DNA"/>
</dbReference>
<dbReference type="GeneID" id="93425141"/>
<name>A0A2V1IT16_9BACT</name>
<dbReference type="Pfam" id="PF00535">
    <property type="entry name" value="Glycos_transf_2"/>
    <property type="match status" value="1"/>
</dbReference>
<feature type="domain" description="Glycosyltransferase 2-like" evidence="6">
    <location>
        <begin position="11"/>
        <end position="140"/>
    </location>
</feature>
<dbReference type="InterPro" id="IPR001173">
    <property type="entry name" value="Glyco_trans_2-like"/>
</dbReference>
<dbReference type="GO" id="GO:0016757">
    <property type="term" value="F:glycosyltransferase activity"/>
    <property type="evidence" value="ECO:0007669"/>
    <property type="project" value="UniProtKB-KW"/>
</dbReference>
<evidence type="ECO:0000256" key="3">
    <source>
        <dbReference type="ARBA" id="ARBA00022676"/>
    </source>
</evidence>
<dbReference type="CDD" id="cd00761">
    <property type="entry name" value="Glyco_tranf_GTA_type"/>
    <property type="match status" value="1"/>
</dbReference>
<dbReference type="Proteomes" id="UP000244925">
    <property type="component" value="Unassembled WGS sequence"/>
</dbReference>
<dbReference type="PANTHER" id="PTHR43646:SF2">
    <property type="entry name" value="GLYCOSYLTRANSFERASE 2-LIKE DOMAIN-CONTAINING PROTEIN"/>
    <property type="match status" value="1"/>
</dbReference>
<sequence>MNNDSKEPILTVVMPVRNRAALLPRTLLSIERQTLRPLKTVIADNGSTDSTPQIIEQWRQRVEPQGISVTVVSEPRPGASVARNAALAKVTTPYTLHFDSDDEMLPDHLAMVDAYLRLHTDTEILRWDVTIMDNEGWTTLKSVDDEDLLRGHILHAALASQRYAVATDLLRSVGGWDETLTCWDDLELGTRLLARKPVTAYLRCEPRVVIHPSDDSITGRRYADSHAAQMLALDACRRALRHTDAEDATIWLDAKGMIVAAHYAREGEPQMAERTAAAVLNAASGRSRAVRMKLQLVRLVTMIAGQGGCALAKWLLQPRAKAHRE</sequence>
<dbReference type="GO" id="GO:0005886">
    <property type="term" value="C:plasma membrane"/>
    <property type="evidence" value="ECO:0007669"/>
    <property type="project" value="UniProtKB-SubCell"/>
</dbReference>
<dbReference type="Gene3D" id="3.90.550.10">
    <property type="entry name" value="Spore Coat Polysaccharide Biosynthesis Protein SpsA, Chain A"/>
    <property type="match status" value="1"/>
</dbReference>
<evidence type="ECO:0000313" key="7">
    <source>
        <dbReference type="EMBL" id="PWB07751.1"/>
    </source>
</evidence>
<evidence type="ECO:0000256" key="4">
    <source>
        <dbReference type="ARBA" id="ARBA00022679"/>
    </source>
</evidence>
<proteinExistence type="predicted"/>
<evidence type="ECO:0000259" key="6">
    <source>
        <dbReference type="Pfam" id="PF00535"/>
    </source>
</evidence>
<comment type="subcellular location">
    <subcellularLocation>
        <location evidence="1">Cell membrane</location>
    </subcellularLocation>
</comment>
<protein>
    <submittedName>
        <fullName evidence="7">Glycosyltransferase family 2 protein</fullName>
    </submittedName>
</protein>
<dbReference type="RefSeq" id="WP_107035897.1">
    <property type="nucleotide sequence ID" value="NZ_CAOPYG010000007.1"/>
</dbReference>
<accession>A0A2V1IT16</accession>
<dbReference type="PANTHER" id="PTHR43646">
    <property type="entry name" value="GLYCOSYLTRANSFERASE"/>
    <property type="match status" value="1"/>
</dbReference>
<comment type="caution">
    <text evidence="7">The sequence shown here is derived from an EMBL/GenBank/DDBJ whole genome shotgun (WGS) entry which is preliminary data.</text>
</comment>
<keyword evidence="3" id="KW-0328">Glycosyltransferase</keyword>
<evidence type="ECO:0000256" key="5">
    <source>
        <dbReference type="ARBA" id="ARBA00023136"/>
    </source>
</evidence>